<feature type="compositionally biased region" description="Pro residues" evidence="3">
    <location>
        <begin position="147"/>
        <end position="163"/>
    </location>
</feature>
<feature type="compositionally biased region" description="Low complexity" evidence="3">
    <location>
        <begin position="126"/>
        <end position="146"/>
    </location>
</feature>
<reference evidence="5" key="1">
    <citation type="submission" date="2025-08" db="UniProtKB">
        <authorList>
            <consortium name="RefSeq"/>
        </authorList>
    </citation>
    <scope>IDENTIFICATION</scope>
    <source>
        <tissue evidence="5">Leukocyte</tissue>
    </source>
</reference>
<name>A0A8B7TPN5_CASCN</name>
<evidence type="ECO:0000259" key="4">
    <source>
        <dbReference type="PROSITE" id="PS50002"/>
    </source>
</evidence>
<feature type="compositionally biased region" description="Low complexity" evidence="3">
    <location>
        <begin position="164"/>
        <end position="178"/>
    </location>
</feature>
<dbReference type="Pfam" id="PF07653">
    <property type="entry name" value="SH3_2"/>
    <property type="match status" value="1"/>
</dbReference>
<proteinExistence type="predicted"/>
<dbReference type="SUPFAM" id="SSF50044">
    <property type="entry name" value="SH3-domain"/>
    <property type="match status" value="1"/>
</dbReference>
<feature type="region of interest" description="Disordered" evidence="3">
    <location>
        <begin position="303"/>
        <end position="332"/>
    </location>
</feature>
<dbReference type="OrthoDB" id="28357at2759"/>
<dbReference type="SMART" id="SM00326">
    <property type="entry name" value="SH3"/>
    <property type="match status" value="1"/>
</dbReference>
<dbReference type="KEGG" id="ccan:109678321"/>
<dbReference type="GO" id="GO:0051017">
    <property type="term" value="P:actin filament bundle assembly"/>
    <property type="evidence" value="ECO:0007669"/>
    <property type="project" value="TreeGrafter"/>
</dbReference>
<keyword evidence="1 2" id="KW-0728">SH3 domain</keyword>
<dbReference type="PANTHER" id="PTHR14206">
    <property type="entry name" value="BRAIN-SPECIFIC ANGIOGENESIS INHIBITOR 1-ASSOCIATED PROTEIN 2"/>
    <property type="match status" value="1"/>
</dbReference>
<feature type="compositionally biased region" description="Low complexity" evidence="3">
    <location>
        <begin position="212"/>
        <end position="223"/>
    </location>
</feature>
<feature type="region of interest" description="Disordered" evidence="3">
    <location>
        <begin position="21"/>
        <end position="81"/>
    </location>
</feature>
<dbReference type="GO" id="GO:0051764">
    <property type="term" value="P:actin crosslink formation"/>
    <property type="evidence" value="ECO:0007669"/>
    <property type="project" value="TreeGrafter"/>
</dbReference>
<dbReference type="FunFam" id="2.30.30.40:FF:000216">
    <property type="entry name" value="growth arrest-specific protein 7 isoform X1"/>
    <property type="match status" value="1"/>
</dbReference>
<protein>
    <submittedName>
        <fullName evidence="5">Uncharacterized protein LOC109678321</fullName>
    </submittedName>
</protein>
<dbReference type="GO" id="GO:0005654">
    <property type="term" value="C:nucleoplasm"/>
    <property type="evidence" value="ECO:0007669"/>
    <property type="project" value="TreeGrafter"/>
</dbReference>
<feature type="compositionally biased region" description="Pro residues" evidence="3">
    <location>
        <begin position="50"/>
        <end position="60"/>
    </location>
</feature>
<evidence type="ECO:0000256" key="1">
    <source>
        <dbReference type="ARBA" id="ARBA00022443"/>
    </source>
</evidence>
<dbReference type="RefSeq" id="XP_020009513.1">
    <property type="nucleotide sequence ID" value="XM_020153924.1"/>
</dbReference>
<dbReference type="Gene3D" id="2.30.30.40">
    <property type="entry name" value="SH3 Domains"/>
    <property type="match status" value="1"/>
</dbReference>
<sequence>MTATNTFPYRHFGGGARGCRATRPTGQAQRGVSVPAALGGGGGAPSPWRAWPPWPGPRPAPVAWERRAPARPPAASPCPRPPQRCCLAVRGVLQKGGCSGSPLPGESRISARRGGRAPAGPGGGSPRSASPGSCLGSPRPLGLLPLSPAPPPRAGIREPPGPGASPLALPSQRLSASLRRSRVPCLPGDPPRTPETARAQSAGARSARRLGPRGAAGQPAGLGRDAGCAVSPGAKAMSGARCRTLYPFSGERHSQGLRFTAGELITLLQVPDGGWWEGEKEDGLRGWFPASYVQLLEGAAKAAGASGGEGSTGSPGALPSRRASRAHRGRSEEARTCCLRVLDWRVRCGQWQGPARV</sequence>
<organism evidence="5">
    <name type="scientific">Castor canadensis</name>
    <name type="common">American beaver</name>
    <dbReference type="NCBI Taxonomy" id="51338"/>
    <lineage>
        <taxon>Eukaryota</taxon>
        <taxon>Metazoa</taxon>
        <taxon>Chordata</taxon>
        <taxon>Craniata</taxon>
        <taxon>Vertebrata</taxon>
        <taxon>Euteleostomi</taxon>
        <taxon>Mammalia</taxon>
        <taxon>Eutheria</taxon>
        <taxon>Euarchontoglires</taxon>
        <taxon>Glires</taxon>
        <taxon>Rodentia</taxon>
        <taxon>Castorimorpha</taxon>
        <taxon>Castoridae</taxon>
        <taxon>Castor</taxon>
    </lineage>
</organism>
<feature type="region of interest" description="Disordered" evidence="3">
    <location>
        <begin position="97"/>
        <end position="225"/>
    </location>
</feature>
<evidence type="ECO:0000313" key="5">
    <source>
        <dbReference type="RefSeq" id="XP_020009513.1"/>
    </source>
</evidence>
<gene>
    <name evidence="5" type="primary">LOC109678321</name>
</gene>
<dbReference type="InterPro" id="IPR001452">
    <property type="entry name" value="SH3_domain"/>
</dbReference>
<dbReference type="GO" id="GO:0005829">
    <property type="term" value="C:cytosol"/>
    <property type="evidence" value="ECO:0007669"/>
    <property type="project" value="TreeGrafter"/>
</dbReference>
<feature type="compositionally biased region" description="Pro residues" evidence="3">
    <location>
        <begin position="70"/>
        <end position="81"/>
    </location>
</feature>
<evidence type="ECO:0000256" key="3">
    <source>
        <dbReference type="SAM" id="MobiDB-lite"/>
    </source>
</evidence>
<accession>A0A8B7TPN5</accession>
<dbReference type="AlphaFoldDB" id="A0A8B7TPN5"/>
<evidence type="ECO:0000256" key="2">
    <source>
        <dbReference type="PROSITE-ProRule" id="PRU00192"/>
    </source>
</evidence>
<dbReference type="PANTHER" id="PTHR14206:SF7">
    <property type="entry name" value="INSULIN RECEPTOR SUBSTRATE 53 KDA, ISOFORM A"/>
    <property type="match status" value="1"/>
</dbReference>
<dbReference type="InterPro" id="IPR036028">
    <property type="entry name" value="SH3-like_dom_sf"/>
</dbReference>
<dbReference type="InterPro" id="IPR027681">
    <property type="entry name" value="IRSp53/IRTKS/Pinkbar"/>
</dbReference>
<dbReference type="PROSITE" id="PS50002">
    <property type="entry name" value="SH3"/>
    <property type="match status" value="1"/>
</dbReference>
<dbReference type="GO" id="GO:0030838">
    <property type="term" value="P:positive regulation of actin filament polymerization"/>
    <property type="evidence" value="ECO:0007669"/>
    <property type="project" value="TreeGrafter"/>
</dbReference>
<feature type="domain" description="SH3" evidence="4">
    <location>
        <begin position="237"/>
        <end position="298"/>
    </location>
</feature>